<keyword evidence="8" id="KW-1133">Transmembrane helix</keyword>
<evidence type="ECO:0000256" key="2">
    <source>
        <dbReference type="ARBA" id="ARBA00010147"/>
    </source>
</evidence>
<dbReference type="InterPro" id="IPR008979">
    <property type="entry name" value="Galactose-bd-like_sf"/>
</dbReference>
<proteinExistence type="inferred from homology"/>
<feature type="domain" description="Fucolectin tachylectin-4 pentraxin-1" evidence="9">
    <location>
        <begin position="798"/>
        <end position="942"/>
    </location>
</feature>
<evidence type="ECO:0000256" key="4">
    <source>
        <dbReference type="ARBA" id="ARBA00022723"/>
    </source>
</evidence>
<keyword evidence="8" id="KW-0472">Membrane</keyword>
<feature type="domain" description="Fucolectin tachylectin-4 pentraxin-1" evidence="9">
    <location>
        <begin position="1508"/>
        <end position="1649"/>
    </location>
</feature>
<dbReference type="Pfam" id="PF22633">
    <property type="entry name" value="F5_F8_type_C_2"/>
    <property type="match status" value="13"/>
</dbReference>
<evidence type="ECO:0000256" key="6">
    <source>
        <dbReference type="ARBA" id="ARBA00022837"/>
    </source>
</evidence>
<comment type="caution">
    <text evidence="10">The sequence shown here is derived from an EMBL/GenBank/DDBJ whole genome shotgun (WGS) entry which is preliminary data.</text>
</comment>
<name>A0ABD0WNR3_UMBPY</name>
<keyword evidence="7" id="KW-1015">Disulfide bond</keyword>
<accession>A0ABD0WNR3</accession>
<dbReference type="GO" id="GO:0001868">
    <property type="term" value="P:regulation of complement activation, lectin pathway"/>
    <property type="evidence" value="ECO:0007669"/>
    <property type="project" value="UniProtKB-ARBA"/>
</dbReference>
<feature type="domain" description="Fucolectin tachylectin-4 pentraxin-1" evidence="9">
    <location>
        <begin position="944"/>
        <end position="1083"/>
    </location>
</feature>
<comment type="function">
    <text evidence="1">Acts as a defensive agent. Recognizes blood group fucosylated oligosaccharides including A, B, H and Lewis B-type antigens. Does not recognize Lewis A antigen and has low affinity for monovalent haptens.</text>
</comment>
<keyword evidence="5" id="KW-0430">Lectin</keyword>
<evidence type="ECO:0000256" key="8">
    <source>
        <dbReference type="SAM" id="Phobius"/>
    </source>
</evidence>
<keyword evidence="6" id="KW-0106">Calcium</keyword>
<dbReference type="Proteomes" id="UP001557470">
    <property type="component" value="Unassembled WGS sequence"/>
</dbReference>
<dbReference type="Gene3D" id="2.60.120.260">
    <property type="entry name" value="Galactose-binding domain-like"/>
    <property type="match status" value="13"/>
</dbReference>
<feature type="domain" description="Fucolectin tachylectin-4 pentraxin-1" evidence="9">
    <location>
        <begin position="1224"/>
        <end position="1368"/>
    </location>
</feature>
<feature type="domain" description="Fucolectin tachylectin-4 pentraxin-1" evidence="9">
    <location>
        <begin position="1084"/>
        <end position="1223"/>
    </location>
</feature>
<evidence type="ECO:0000256" key="1">
    <source>
        <dbReference type="ARBA" id="ARBA00002219"/>
    </source>
</evidence>
<comment type="similarity">
    <text evidence="2">Belongs to the fucolectin family.</text>
</comment>
<evidence type="ECO:0000256" key="5">
    <source>
        <dbReference type="ARBA" id="ARBA00022734"/>
    </source>
</evidence>
<dbReference type="GO" id="GO:0042806">
    <property type="term" value="F:fucose binding"/>
    <property type="evidence" value="ECO:0007669"/>
    <property type="project" value="UniProtKB-ARBA"/>
</dbReference>
<dbReference type="SMART" id="SM00607">
    <property type="entry name" value="FTP"/>
    <property type="match status" value="13"/>
</dbReference>
<dbReference type="PANTHER" id="PTHR45713:SF20">
    <property type="entry name" value="FUCOLECTIN TACHYLECTIN-4 PENTRAXIN-1 DOMAIN-CONTAINING PROTEIN"/>
    <property type="match status" value="1"/>
</dbReference>
<feature type="domain" description="Fucolectin tachylectin-4 pentraxin-1" evidence="9">
    <location>
        <begin position="1792"/>
        <end position="1938"/>
    </location>
</feature>
<dbReference type="SUPFAM" id="SSF49785">
    <property type="entry name" value="Galactose-binding domain-like"/>
    <property type="match status" value="13"/>
</dbReference>
<sequence length="1938" mass="213920">MTQGIESMKILDVDDDIYLIENKRSYSKYSEWWKKPSIVAALCLGVLLLAVVIGLMVNFNNQHYSTKTLLQNSYKNLTKEQERIKANFEWLKSKVQVNLALNGLVAQSSHGSENAHKAVDGDRSSNYFFGSCTHTDKDTNPWWRVDLRDVYRVRRVSLTNRGDCCPERLNGAEIRIGNSLENNGTKNPRCAYVQIPAGETRFFQCNEMEGRYVVVVIPGRAEWLTLCEVEVYGSPAVNLALNGVAVQSSLYGNNKASDAIDGLKKTHHEACTQTQKETNPWWRVDLKDEYRNIAVSLTNRGDCCPERLDGAEIHIGNSLENNGINNPRCAVISHIPAGESQSFQCDEMEGRYVVVVIPGRKEVLTLCEVEIYGSPAVNLALDGVAAQSSLFGNRNATDAIAGNSDDNSGSCTHTQKDTNPWWRVDLRDVYRIRSVSLTNRGDCCPERLDGAEIRIGNSLENNGINNPRCAVISHIPAGESQFFQCNEMEGRYVVVVIPGRKEVLTLCEVKVYGSLTVNLALNGVAAQSSLYANTKASDAIDGDRKSNYHAGSCTHTHKDYKPWWRVDLRDVYRIRTVSLTNRGDCCPERLDGAEIRIGNSLELNGIMNPRCAVISHVPAGVSQSFQCDEMEGRYVVVVIPGRAEWLTLCEVEVRGLPAVNLALNGVAAQSSLYGNRKASDAIDGDKSADHKSCTHTQNDTDPWWRVDLRHVYKVRTVSLTNRGDCCPERLDGAEIRIGNSLENNGINNPRCAVISHIPAGESQSFQCDKMEGRYVVVVIPGRKEVLTLCEVEVYGSPAVNLALNGVAAQSSVFGNHNASDAIDGNKDSHYHAGSCTHTQKDTNPWWRVDLRDVYRVRTVSLTNRGDCCPERLDGAEIRIGNSLENNGINNPRCAVISHVPAGETHYFQCDEMEGRYVVVVIPGRAEWLTLCEVDVYGSPPVNLALNGVAAQSSLVWNTQASDAIDGDKDSHFHSGSCTHTQKQSKPWWRVDLRDVYRVRTVSLTNRGDCCPERLDGAEIRIGNSLEINGIQNPRCAVISHIPAGESQSFQCNEMEGRYVVVVIPGRKEWLTLCEVEVYGSPADNLALNGVAAQSSLYGNRNPSDAIDGNKDSHYNSGSCTHTQMDTNPWWRVDLRHVYKVRTVSLTNRGDCCAERLDGAEIRIGNSLENNGINNTRCAVISHIAAGESQSFQCNEMEGRYVVVVIPGMEKWLTLCEVEVFGSPAVNLALNGVAAQSSLFGNRNASDAIDGDKNAHYSAGSCTHTQNDNNPWWRVDLRHVYRVRTVSLTNRGDCCPERLDGAEIRIGNSLENNGINNPRCAVISHVPAGETHYFQCDEMEGRYVVVVIPGRAEWLTLCEVEVYGSPPVNMALNGVAVQSSRYGSSKASDAIDGDKDSHYHSGSCTHTQNDYNPWWRVDLKNLYRIRAVSLTNRGDCCPERLDGAEIRIGNSLENNGINNPRCAVISHIPAGESQFFQCDEMEGHYVVVVIPGRTEWLTLCEVEVYGTIVVNLALNGVAAQSSLYANTKASDAIDGNKNSYYHAGSCTHTQNDNNPWWRVDLRHVYKVRTVSLTNRGDCCAERLDGAEIRIGNSLENNGINNTRCAVISHVPAGETHYFQCDEMEGRYVVVVIPGRAEWLTLCEVDVYGSPAVNLALNGVAAQSSLYANTKASDAIDGNKNSHHSAGSCTHTQNDTDPWWRVDLRHVYRVRTVSLTNRGDCCAERLDGAEIRIGNSLELNGINNTRCAVISHVPAGETHYFQCDEMEGRYVVVVIPGRAEWLTLCEVDVYGSPAVNLALNGLSAQSSLFGNKNASDAIDGNKNSHYNSGSCTHTQNDTDPWWRVDLRHVYKVRTVSLTNRGDCCAERLDGAEIRIGNSLELNGTNNTRCAVISHVPAGETHYFQCNEMEGRYVVVVIPGRKEVLTLCEVEVYGSQAGSLS</sequence>
<feature type="domain" description="Fucolectin tachylectin-4 pentraxin-1" evidence="9">
    <location>
        <begin position="1650"/>
        <end position="1791"/>
    </location>
</feature>
<feature type="transmembrane region" description="Helical" evidence="8">
    <location>
        <begin position="38"/>
        <end position="59"/>
    </location>
</feature>
<dbReference type="InterPro" id="IPR006585">
    <property type="entry name" value="FTP1"/>
</dbReference>
<feature type="domain" description="Fucolectin tachylectin-4 pentraxin-1" evidence="9">
    <location>
        <begin position="520"/>
        <end position="659"/>
    </location>
</feature>
<comment type="subunit">
    <text evidence="3">Homotrimer.</text>
</comment>
<dbReference type="PANTHER" id="PTHR45713">
    <property type="entry name" value="FTP DOMAIN-CONTAINING PROTEIN"/>
    <property type="match status" value="1"/>
</dbReference>
<evidence type="ECO:0000256" key="7">
    <source>
        <dbReference type="ARBA" id="ARBA00023157"/>
    </source>
</evidence>
<gene>
    <name evidence="10" type="ORF">UPYG_G00163900</name>
</gene>
<evidence type="ECO:0000256" key="3">
    <source>
        <dbReference type="ARBA" id="ARBA00011233"/>
    </source>
</evidence>
<dbReference type="EMBL" id="JAGEUA010000005">
    <property type="protein sequence ID" value="KAL0977961.1"/>
    <property type="molecule type" value="Genomic_DNA"/>
</dbReference>
<protein>
    <recommendedName>
        <fullName evidence="9">Fucolectin tachylectin-4 pentraxin-1 domain-containing protein</fullName>
    </recommendedName>
</protein>
<dbReference type="GO" id="GO:0046872">
    <property type="term" value="F:metal ion binding"/>
    <property type="evidence" value="ECO:0007669"/>
    <property type="project" value="UniProtKB-KW"/>
</dbReference>
<keyword evidence="8" id="KW-0812">Transmembrane</keyword>
<feature type="domain" description="Fucolectin tachylectin-4 pentraxin-1" evidence="9">
    <location>
        <begin position="1370"/>
        <end position="1507"/>
    </location>
</feature>
<evidence type="ECO:0000313" key="11">
    <source>
        <dbReference type="Proteomes" id="UP001557470"/>
    </source>
</evidence>
<feature type="domain" description="Fucolectin tachylectin-4 pentraxin-1" evidence="9">
    <location>
        <begin position="660"/>
        <end position="797"/>
    </location>
</feature>
<feature type="domain" description="Fucolectin tachylectin-4 pentraxin-1" evidence="9">
    <location>
        <begin position="376"/>
        <end position="518"/>
    </location>
</feature>
<dbReference type="GO" id="GO:0010185">
    <property type="term" value="P:regulation of cellular defense response"/>
    <property type="evidence" value="ECO:0007669"/>
    <property type="project" value="UniProtKB-ARBA"/>
</dbReference>
<evidence type="ECO:0000313" key="10">
    <source>
        <dbReference type="EMBL" id="KAL0977961.1"/>
    </source>
</evidence>
<dbReference type="InterPro" id="IPR051941">
    <property type="entry name" value="BG_Antigen-Binding_Lectin"/>
</dbReference>
<feature type="domain" description="Fucolectin tachylectin-4 pentraxin-1" evidence="9">
    <location>
        <begin position="236"/>
        <end position="375"/>
    </location>
</feature>
<keyword evidence="11" id="KW-1185">Reference proteome</keyword>
<keyword evidence="4" id="KW-0479">Metal-binding</keyword>
<reference evidence="10 11" key="1">
    <citation type="submission" date="2024-06" db="EMBL/GenBank/DDBJ databases">
        <authorList>
            <person name="Pan Q."/>
            <person name="Wen M."/>
            <person name="Jouanno E."/>
            <person name="Zahm M."/>
            <person name="Klopp C."/>
            <person name="Cabau C."/>
            <person name="Louis A."/>
            <person name="Berthelot C."/>
            <person name="Parey E."/>
            <person name="Roest Crollius H."/>
            <person name="Montfort J."/>
            <person name="Robinson-Rechavi M."/>
            <person name="Bouchez O."/>
            <person name="Lampietro C."/>
            <person name="Lopez Roques C."/>
            <person name="Donnadieu C."/>
            <person name="Postlethwait J."/>
            <person name="Bobe J."/>
            <person name="Verreycken H."/>
            <person name="Guiguen Y."/>
        </authorList>
    </citation>
    <scope>NUCLEOTIDE SEQUENCE [LARGE SCALE GENOMIC DNA]</scope>
    <source>
        <strain evidence="10">Up_M1</strain>
        <tissue evidence="10">Testis</tissue>
    </source>
</reference>
<evidence type="ECO:0000259" key="9">
    <source>
        <dbReference type="SMART" id="SM00607"/>
    </source>
</evidence>
<feature type="domain" description="Fucolectin tachylectin-4 pentraxin-1" evidence="9">
    <location>
        <begin position="96"/>
        <end position="235"/>
    </location>
</feature>
<organism evidence="10 11">
    <name type="scientific">Umbra pygmaea</name>
    <name type="common">Eastern mudminnow</name>
    <dbReference type="NCBI Taxonomy" id="75934"/>
    <lineage>
        <taxon>Eukaryota</taxon>
        <taxon>Metazoa</taxon>
        <taxon>Chordata</taxon>
        <taxon>Craniata</taxon>
        <taxon>Vertebrata</taxon>
        <taxon>Euteleostomi</taxon>
        <taxon>Actinopterygii</taxon>
        <taxon>Neopterygii</taxon>
        <taxon>Teleostei</taxon>
        <taxon>Protacanthopterygii</taxon>
        <taxon>Esociformes</taxon>
        <taxon>Umbridae</taxon>
        <taxon>Umbra</taxon>
    </lineage>
</organism>